<protein>
    <submittedName>
        <fullName evidence="2">Uncharacterized protein</fullName>
    </submittedName>
</protein>
<evidence type="ECO:0000313" key="2">
    <source>
        <dbReference type="EMBL" id="RCK77261.1"/>
    </source>
</evidence>
<feature type="compositionally biased region" description="Low complexity" evidence="1">
    <location>
        <begin position="24"/>
        <end position="46"/>
    </location>
</feature>
<sequence>MAAQEADEFSMPADSGASATPSDPGATPADPAETATTPAESPTETTGNAEDPGSGGSDEASPPAANLEEPEQVEILAGKFKFSPGNEAKDPFKPLVVKKVVLPPAPAPAPKPAGPAAPPPPPPPKPIQLFVSGICGNDNERLAMIMFENKPYVVSKDMVVDGKFKVVDILPDRLVIYSNKEQMRRTFPIGGGKE</sequence>
<name>A0A367ZIQ5_9BACT</name>
<comment type="caution">
    <text evidence="2">The sequence shown here is derived from an EMBL/GenBank/DDBJ whole genome shotgun (WGS) entry which is preliminary data.</text>
</comment>
<dbReference type="Proteomes" id="UP000252355">
    <property type="component" value="Unassembled WGS sequence"/>
</dbReference>
<reference evidence="2 3" key="1">
    <citation type="submission" date="2018-05" db="EMBL/GenBank/DDBJ databases">
        <title>A metagenomic window into the 2 km-deep terrestrial subsurface aquifer revealed taxonomically and functionally diverse microbial community comprising novel uncultured bacterial lineages.</title>
        <authorList>
            <person name="Kadnikov V.V."/>
            <person name="Mardanov A.V."/>
            <person name="Beletsky A.V."/>
            <person name="Banks D."/>
            <person name="Pimenov N.V."/>
            <person name="Frank Y.A."/>
            <person name="Karnachuk O.V."/>
            <person name="Ravin N.V."/>
        </authorList>
    </citation>
    <scope>NUCLEOTIDE SEQUENCE [LARGE SCALE GENOMIC DNA]</scope>
    <source>
        <strain evidence="2">BY5</strain>
    </source>
</reference>
<feature type="region of interest" description="Disordered" evidence="1">
    <location>
        <begin position="103"/>
        <end position="126"/>
    </location>
</feature>
<accession>A0A367ZIQ5</accession>
<feature type="region of interest" description="Disordered" evidence="1">
    <location>
        <begin position="1"/>
        <end position="88"/>
    </location>
</feature>
<gene>
    <name evidence="2" type="ORF">OZSIB_3072</name>
</gene>
<dbReference type="EMBL" id="QOQW01000034">
    <property type="protein sequence ID" value="RCK77261.1"/>
    <property type="molecule type" value="Genomic_DNA"/>
</dbReference>
<dbReference type="AlphaFoldDB" id="A0A367ZIQ5"/>
<evidence type="ECO:0000256" key="1">
    <source>
        <dbReference type="SAM" id="MobiDB-lite"/>
    </source>
</evidence>
<proteinExistence type="predicted"/>
<evidence type="ECO:0000313" key="3">
    <source>
        <dbReference type="Proteomes" id="UP000252355"/>
    </source>
</evidence>
<organism evidence="2 3">
    <name type="scientific">Candidatus Ozemobacter sibiricus</name>
    <dbReference type="NCBI Taxonomy" id="2268124"/>
    <lineage>
        <taxon>Bacteria</taxon>
        <taxon>Candidatus Ozemobacteria</taxon>
        <taxon>Candidatus Ozemobacterales</taxon>
        <taxon>Candidatus Ozemobacteraceae</taxon>
        <taxon>Candidatus Ozemobacter</taxon>
    </lineage>
</organism>